<feature type="region of interest" description="Disordered" evidence="1">
    <location>
        <begin position="162"/>
        <end position="222"/>
    </location>
</feature>
<proteinExistence type="predicted"/>
<feature type="compositionally biased region" description="Polar residues" evidence="1">
    <location>
        <begin position="1"/>
        <end position="17"/>
    </location>
</feature>
<organism evidence="2 3">
    <name type="scientific">Streptomyces buecherae</name>
    <dbReference type="NCBI Taxonomy" id="2763006"/>
    <lineage>
        <taxon>Bacteria</taxon>
        <taxon>Bacillati</taxon>
        <taxon>Actinomycetota</taxon>
        <taxon>Actinomycetes</taxon>
        <taxon>Kitasatosporales</taxon>
        <taxon>Streptomycetaceae</taxon>
        <taxon>Streptomyces</taxon>
    </lineage>
</organism>
<feature type="region of interest" description="Disordered" evidence="1">
    <location>
        <begin position="93"/>
        <end position="112"/>
    </location>
</feature>
<evidence type="ECO:0000313" key="2">
    <source>
        <dbReference type="EMBL" id="QKW48653.1"/>
    </source>
</evidence>
<dbReference type="EMBL" id="CP054929">
    <property type="protein sequence ID" value="QKW48653.1"/>
    <property type="molecule type" value="Genomic_DNA"/>
</dbReference>
<reference evidence="2 3" key="1">
    <citation type="submission" date="2020-06" db="EMBL/GenBank/DDBJ databases">
        <title>Genome mining for natural products.</title>
        <authorList>
            <person name="Zhang B."/>
            <person name="Shi J."/>
            <person name="Ge H."/>
        </authorList>
    </citation>
    <scope>NUCLEOTIDE SEQUENCE [LARGE SCALE GENOMIC DNA]</scope>
    <source>
        <strain evidence="2 3">NA00687</strain>
    </source>
</reference>
<accession>A0A7H8N2V7</accession>
<dbReference type="AlphaFoldDB" id="A0A7H8N2V7"/>
<feature type="compositionally biased region" description="Basic and acidic residues" evidence="1">
    <location>
        <begin position="20"/>
        <end position="35"/>
    </location>
</feature>
<protein>
    <submittedName>
        <fullName evidence="2">Uncharacterized protein</fullName>
    </submittedName>
</protein>
<gene>
    <name evidence="2" type="ORF">HUT08_02790</name>
</gene>
<sequence>MSGEPANTGTERVQQAGQAAKDEASATAGHAKEAAGEVAGTAAQQARAVTDEAKQQAGAAVHDLKGRIADEAEGQADRMAHTLRQWSDDLAGLARNAPDDSPARSLVSQTADGGHRAADYLDRQGVSGLVDDLQGFARRRPGAFLGGAVLAGVVVGRLVKAGGGSNCRSTTSGGASYDGARDAGRGPGAERPLATGGRGSPEDGQALPRGSDHPELLGYPER</sequence>
<evidence type="ECO:0000256" key="1">
    <source>
        <dbReference type="SAM" id="MobiDB-lite"/>
    </source>
</evidence>
<feature type="region of interest" description="Disordered" evidence="1">
    <location>
        <begin position="1"/>
        <end position="58"/>
    </location>
</feature>
<evidence type="ECO:0000313" key="3">
    <source>
        <dbReference type="Proteomes" id="UP000509303"/>
    </source>
</evidence>
<feature type="compositionally biased region" description="Basic and acidic residues" evidence="1">
    <location>
        <begin position="210"/>
        <end position="222"/>
    </location>
</feature>
<dbReference type="RefSeq" id="WP_176160386.1">
    <property type="nucleotide sequence ID" value="NZ_CP054929.1"/>
</dbReference>
<name>A0A7H8N2V7_9ACTN</name>
<dbReference type="Proteomes" id="UP000509303">
    <property type="component" value="Chromosome"/>
</dbReference>
<keyword evidence="3" id="KW-1185">Reference proteome</keyword>